<dbReference type="PANTHER" id="PTHR13048">
    <property type="entry name" value="TRAFFICKING PROTEIN PARTICLE COMPLEX SUBUNIT 3"/>
    <property type="match status" value="1"/>
</dbReference>
<keyword evidence="10" id="KW-1185">Reference proteome</keyword>
<accession>B6AFL0</accession>
<dbReference type="Gene3D" id="3.30.1380.20">
    <property type="entry name" value="Trafficking protein particle complex subunit 3"/>
    <property type="match status" value="1"/>
</dbReference>
<comment type="subunit">
    <text evidence="8">Homodimer.</text>
</comment>
<evidence type="ECO:0000256" key="2">
    <source>
        <dbReference type="ARBA" id="ARBA00004240"/>
    </source>
</evidence>
<comment type="similarity">
    <text evidence="3 8">Belongs to the TRAPP small subunits family. BET3 subfamily.</text>
</comment>
<dbReference type="EMBL" id="DS989731">
    <property type="protein sequence ID" value="EEA07001.1"/>
    <property type="molecule type" value="Genomic_DNA"/>
</dbReference>
<sequence length="199" mass="22697">MSNQQQTDKKRSEYLRLGDLAFQKAEKINSEVFSLLYGSLVAQLVKDLEHADIINERLEKIGYNIGIRLVDEFLAKSGISNCETFRDTAEVVACVGLKMFLGITAETKEWNNQETSCILSLSENPLIDFVELPPCYNSCLYYSNIICGVIRGALEQLQMQVTCYFKKDVLRGDNNTEIFLELKERLHEEFIDDEAESSD</sequence>
<evidence type="ECO:0000256" key="8">
    <source>
        <dbReference type="PIRNR" id="PIRNR018293"/>
    </source>
</evidence>
<dbReference type="GeneID" id="6996599"/>
<dbReference type="FunFam" id="3.30.1380.20:FF:000001">
    <property type="entry name" value="Trafficking protein particle complex subunit BET3"/>
    <property type="match status" value="1"/>
</dbReference>
<dbReference type="Proteomes" id="UP000001460">
    <property type="component" value="Unassembled WGS sequence"/>
</dbReference>
<protein>
    <recommendedName>
        <fullName evidence="8">Trafficking protein particle complex subunit</fullName>
    </recommendedName>
</protein>
<dbReference type="GO" id="GO:0005783">
    <property type="term" value="C:endoplasmic reticulum"/>
    <property type="evidence" value="ECO:0007669"/>
    <property type="project" value="UniProtKB-SubCell"/>
</dbReference>
<keyword evidence="7 8" id="KW-0333">Golgi apparatus</keyword>
<dbReference type="GO" id="GO:0005794">
    <property type="term" value="C:Golgi apparatus"/>
    <property type="evidence" value="ECO:0007669"/>
    <property type="project" value="UniProtKB-SubCell"/>
</dbReference>
<gene>
    <name evidence="9" type="ORF">CMU_033860</name>
</gene>
<dbReference type="OrthoDB" id="10262857at2759"/>
<dbReference type="CDD" id="cd14942">
    <property type="entry name" value="TRAPPC3_bet3"/>
    <property type="match status" value="1"/>
</dbReference>
<dbReference type="InterPro" id="IPR007194">
    <property type="entry name" value="TRAPP_component"/>
</dbReference>
<comment type="function">
    <text evidence="8">May play a role in vesicular transport from endoplasmic reticulum to Golgi.</text>
</comment>
<keyword evidence="6 8" id="KW-0931">ER-Golgi transport</keyword>
<dbReference type="eggNOG" id="KOG3330">
    <property type="taxonomic scope" value="Eukaryota"/>
</dbReference>
<keyword evidence="5" id="KW-0256">Endoplasmic reticulum</keyword>
<reference evidence="9" key="1">
    <citation type="submission" date="2008-06" db="EMBL/GenBank/DDBJ databases">
        <authorList>
            <person name="Lorenzi H."/>
            <person name="Inman J."/>
            <person name="Miller J."/>
            <person name="Schobel S."/>
            <person name="Amedeo P."/>
            <person name="Caler E.V."/>
            <person name="da Silva J."/>
        </authorList>
    </citation>
    <scope>NUCLEOTIDE SEQUENCE [LARGE SCALE GENOMIC DNA]</scope>
    <source>
        <strain evidence="9">RN66</strain>
    </source>
</reference>
<dbReference type="RefSeq" id="XP_002141350.1">
    <property type="nucleotide sequence ID" value="XM_002141314.1"/>
</dbReference>
<dbReference type="OMA" id="MVQMQVQ"/>
<dbReference type="PIRSF" id="PIRSF018293">
    <property type="entry name" value="TRAPP_I_complex_Bet3"/>
    <property type="match status" value="1"/>
</dbReference>
<evidence type="ECO:0000256" key="6">
    <source>
        <dbReference type="ARBA" id="ARBA00022892"/>
    </source>
</evidence>
<dbReference type="GO" id="GO:0030008">
    <property type="term" value="C:TRAPP complex"/>
    <property type="evidence" value="ECO:0007669"/>
    <property type="project" value="InterPro"/>
</dbReference>
<comment type="subcellular location">
    <subcellularLocation>
        <location evidence="2">Endoplasmic reticulum</location>
    </subcellularLocation>
    <subcellularLocation>
        <location evidence="1 8">Golgi apparatus</location>
        <location evidence="1 8">cis-Golgi network</location>
    </subcellularLocation>
</comment>
<name>B6AFL0_CRYMR</name>
<dbReference type="GO" id="GO:0048193">
    <property type="term" value="P:Golgi vesicle transport"/>
    <property type="evidence" value="ECO:0007669"/>
    <property type="project" value="InterPro"/>
</dbReference>
<evidence type="ECO:0000313" key="9">
    <source>
        <dbReference type="EMBL" id="EEA07001.1"/>
    </source>
</evidence>
<organism evidence="9 10">
    <name type="scientific">Cryptosporidium muris (strain RN66)</name>
    <dbReference type="NCBI Taxonomy" id="441375"/>
    <lineage>
        <taxon>Eukaryota</taxon>
        <taxon>Sar</taxon>
        <taxon>Alveolata</taxon>
        <taxon>Apicomplexa</taxon>
        <taxon>Conoidasida</taxon>
        <taxon>Coccidia</taxon>
        <taxon>Eucoccidiorida</taxon>
        <taxon>Eimeriorina</taxon>
        <taxon>Cryptosporidiidae</taxon>
        <taxon>Cryptosporidium</taxon>
    </lineage>
</organism>
<evidence type="ECO:0000256" key="4">
    <source>
        <dbReference type="ARBA" id="ARBA00022448"/>
    </source>
</evidence>
<keyword evidence="4 8" id="KW-0813">Transport</keyword>
<dbReference type="SUPFAM" id="SSF111126">
    <property type="entry name" value="Ligand-binding domain in the NO signalling and Golgi transport"/>
    <property type="match status" value="1"/>
</dbReference>
<dbReference type="AlphaFoldDB" id="B6AFL0"/>
<evidence type="ECO:0000256" key="1">
    <source>
        <dbReference type="ARBA" id="ARBA00004222"/>
    </source>
</evidence>
<dbReference type="STRING" id="441375.B6AFL0"/>
<dbReference type="Pfam" id="PF04051">
    <property type="entry name" value="TRAPP"/>
    <property type="match status" value="1"/>
</dbReference>
<evidence type="ECO:0000256" key="5">
    <source>
        <dbReference type="ARBA" id="ARBA00022824"/>
    </source>
</evidence>
<evidence type="ECO:0000256" key="3">
    <source>
        <dbReference type="ARBA" id="ARBA00006218"/>
    </source>
</evidence>
<dbReference type="InterPro" id="IPR024096">
    <property type="entry name" value="NO_sig/Golgi_transp_ligand-bd"/>
</dbReference>
<evidence type="ECO:0000256" key="7">
    <source>
        <dbReference type="ARBA" id="ARBA00023034"/>
    </source>
</evidence>
<dbReference type="GO" id="GO:0016236">
    <property type="term" value="P:macroautophagy"/>
    <property type="evidence" value="ECO:0007669"/>
    <property type="project" value="UniProtKB-ARBA"/>
</dbReference>
<dbReference type="InterPro" id="IPR016721">
    <property type="entry name" value="Bet3"/>
</dbReference>
<evidence type="ECO:0000313" key="10">
    <source>
        <dbReference type="Proteomes" id="UP000001460"/>
    </source>
</evidence>
<proteinExistence type="inferred from homology"/>
<dbReference type="VEuPathDB" id="CryptoDB:CMU_033860"/>